<dbReference type="PANTHER" id="PTHR13789:SF238">
    <property type="entry name" value="PUTATIVE (AFU_ORTHOLOGUE AFUA_2G01680)-RELATED"/>
    <property type="match status" value="1"/>
</dbReference>
<keyword evidence="4" id="KW-0560">Oxidoreductase</keyword>
<dbReference type="Proteomes" id="UP000315522">
    <property type="component" value="Unassembled WGS sequence"/>
</dbReference>
<dbReference type="GO" id="GO:0071949">
    <property type="term" value="F:FAD binding"/>
    <property type="evidence" value="ECO:0007669"/>
    <property type="project" value="InterPro"/>
</dbReference>
<dbReference type="InterPro" id="IPR050493">
    <property type="entry name" value="FAD-dep_Monooxygenase_BioMet"/>
</dbReference>
<keyword evidence="6" id="KW-0472">Membrane</keyword>
<dbReference type="InterPro" id="IPR036188">
    <property type="entry name" value="FAD/NAD-bd_sf"/>
</dbReference>
<dbReference type="SUPFAM" id="SSF54373">
    <property type="entry name" value="FAD-linked reductases, C-terminal domain"/>
    <property type="match status" value="1"/>
</dbReference>
<feature type="domain" description="FAD-binding" evidence="7">
    <location>
        <begin position="7"/>
        <end position="355"/>
    </location>
</feature>
<keyword evidence="3" id="KW-0274">FAD</keyword>
<dbReference type="AlphaFoldDB" id="A0A559M954"/>
<evidence type="ECO:0000256" key="6">
    <source>
        <dbReference type="SAM" id="Phobius"/>
    </source>
</evidence>
<evidence type="ECO:0000256" key="5">
    <source>
        <dbReference type="ARBA" id="ARBA00023033"/>
    </source>
</evidence>
<reference evidence="8 9" key="1">
    <citation type="submission" date="2018-05" db="EMBL/GenBank/DDBJ databases">
        <title>Genome sequencing and assembly of the regulated plant pathogen Lachnellula willkommii and related sister species for the development of diagnostic species identification markers.</title>
        <authorList>
            <person name="Giroux E."/>
            <person name="Bilodeau G."/>
        </authorList>
    </citation>
    <scope>NUCLEOTIDE SEQUENCE [LARGE SCALE GENOMIC DNA]</scope>
    <source>
        <strain evidence="8 9">CBS 172.35</strain>
    </source>
</reference>
<dbReference type="GO" id="GO:0004497">
    <property type="term" value="F:monooxygenase activity"/>
    <property type="evidence" value="ECO:0007669"/>
    <property type="project" value="UniProtKB-KW"/>
</dbReference>
<dbReference type="PANTHER" id="PTHR13789">
    <property type="entry name" value="MONOOXYGENASE"/>
    <property type="match status" value="1"/>
</dbReference>
<name>A0A559M954_9HELO</name>
<evidence type="ECO:0000313" key="8">
    <source>
        <dbReference type="EMBL" id="TVY89490.1"/>
    </source>
</evidence>
<protein>
    <submittedName>
        <fullName evidence="8">FAD-dependent monooxygenase</fullName>
    </submittedName>
</protein>
<dbReference type="FunFam" id="3.50.50.60:FF:000115">
    <property type="entry name" value="Salicylate hydroxylase, putative"/>
    <property type="match status" value="1"/>
</dbReference>
<dbReference type="InterPro" id="IPR002938">
    <property type="entry name" value="FAD-bd"/>
</dbReference>
<evidence type="ECO:0000259" key="7">
    <source>
        <dbReference type="Pfam" id="PF01494"/>
    </source>
</evidence>
<comment type="caution">
    <text evidence="8">The sequence shown here is derived from an EMBL/GenBank/DDBJ whole genome shotgun (WGS) entry which is preliminary data.</text>
</comment>
<gene>
    <name evidence="8" type="primary">OpS4_1</name>
    <name evidence="8" type="ORF">LAWI1_G008093</name>
</gene>
<keyword evidence="6" id="KW-1133">Transmembrane helix</keyword>
<dbReference type="SUPFAM" id="SSF51905">
    <property type="entry name" value="FAD/NAD(P)-binding domain"/>
    <property type="match status" value="1"/>
</dbReference>
<dbReference type="Gene3D" id="3.50.50.60">
    <property type="entry name" value="FAD/NAD(P)-binding domain"/>
    <property type="match status" value="1"/>
</dbReference>
<sequence length="417" mass="46073">MAPPFHIIIVGAGICGLGAAISIALEGHTVSVFESAPGLYTTGAGIQITPNGVRILRRLGVAEELKAKAAIPETLSILRYDGKKLLAHRDRYDEEISSKYGEPIWCLHRIDLQNALAARAESLGVCITFDARVIDVDCEHSEIKFDGGRSERGHLIIAADGLWSTMRSSMLGRPLPPQPTNDLAYRILLTIDDVGDDETLRDMISRPGIRIWMGPGAHAVAYSLLAGKMINIVLLVPNNLPTDTAREQGSVGEMVKLFENWDPLLVRCLSHVKAVDKWNLMHLQVDEPWSSKQGTFVMAGDSCHPMLPYLAQGANLALEDGAVLGRLLGGLRSPAEIPKAIETYQKLRKGRVSAVKAETLKHQEEFHLCDGELQEARDQRLSKSFDVQSGDYWTHPKIQSWLFGYDVYHEADNERIL</sequence>
<evidence type="ECO:0000256" key="2">
    <source>
        <dbReference type="ARBA" id="ARBA00022630"/>
    </source>
</evidence>
<keyword evidence="6" id="KW-0812">Transmembrane</keyword>
<keyword evidence="2" id="KW-0285">Flavoprotein</keyword>
<evidence type="ECO:0000256" key="1">
    <source>
        <dbReference type="ARBA" id="ARBA00007992"/>
    </source>
</evidence>
<organism evidence="8 9">
    <name type="scientific">Lachnellula willkommii</name>
    <dbReference type="NCBI Taxonomy" id="215461"/>
    <lineage>
        <taxon>Eukaryota</taxon>
        <taxon>Fungi</taxon>
        <taxon>Dikarya</taxon>
        <taxon>Ascomycota</taxon>
        <taxon>Pezizomycotina</taxon>
        <taxon>Leotiomycetes</taxon>
        <taxon>Helotiales</taxon>
        <taxon>Lachnaceae</taxon>
        <taxon>Lachnellula</taxon>
    </lineage>
</organism>
<comment type="similarity">
    <text evidence="1">Belongs to the paxM FAD-dependent monooxygenase family.</text>
</comment>
<evidence type="ECO:0000313" key="9">
    <source>
        <dbReference type="Proteomes" id="UP000315522"/>
    </source>
</evidence>
<evidence type="ECO:0000256" key="4">
    <source>
        <dbReference type="ARBA" id="ARBA00023002"/>
    </source>
</evidence>
<dbReference type="Pfam" id="PF01494">
    <property type="entry name" value="FAD_binding_3"/>
    <property type="match status" value="1"/>
</dbReference>
<evidence type="ECO:0000256" key="3">
    <source>
        <dbReference type="ARBA" id="ARBA00022827"/>
    </source>
</evidence>
<keyword evidence="5 8" id="KW-0503">Monooxygenase</keyword>
<accession>A0A559M954</accession>
<dbReference type="PRINTS" id="PR00420">
    <property type="entry name" value="RNGMNOXGNASE"/>
</dbReference>
<keyword evidence="9" id="KW-1185">Reference proteome</keyword>
<proteinExistence type="inferred from homology"/>
<dbReference type="EMBL" id="QGML01001228">
    <property type="protein sequence ID" value="TVY89490.1"/>
    <property type="molecule type" value="Genomic_DNA"/>
</dbReference>
<feature type="transmembrane region" description="Helical" evidence="6">
    <location>
        <begin position="7"/>
        <end position="25"/>
    </location>
</feature>